<keyword evidence="1" id="KW-0645">Protease</keyword>
<dbReference type="InterPro" id="IPR018114">
    <property type="entry name" value="TRYPSIN_HIS"/>
</dbReference>
<dbReference type="EMBL" id="WJHE01000929">
    <property type="protein sequence ID" value="MST34287.1"/>
    <property type="molecule type" value="Genomic_DNA"/>
</dbReference>
<keyword evidence="1" id="KW-0378">Hydrolase</keyword>
<proteinExistence type="predicted"/>
<accession>A0ABW9QYF2</accession>
<organism evidence="1 2">
    <name type="scientific">Acidiferrimicrobium australe</name>
    <dbReference type="NCBI Taxonomy" id="2664430"/>
    <lineage>
        <taxon>Bacteria</taxon>
        <taxon>Bacillati</taxon>
        <taxon>Actinomycetota</taxon>
        <taxon>Acidimicrobiia</taxon>
        <taxon>Acidimicrobiales</taxon>
        <taxon>Acidimicrobiaceae</taxon>
        <taxon>Acidiferrimicrobium</taxon>
    </lineage>
</organism>
<gene>
    <name evidence="1" type="ORF">GHK86_16355</name>
</gene>
<dbReference type="PROSITE" id="PS00134">
    <property type="entry name" value="TRYPSIN_HIS"/>
    <property type="match status" value="1"/>
</dbReference>
<dbReference type="InterPro" id="IPR043504">
    <property type="entry name" value="Peptidase_S1_PA_chymotrypsin"/>
</dbReference>
<keyword evidence="2" id="KW-1185">Reference proteome</keyword>
<evidence type="ECO:0000313" key="1">
    <source>
        <dbReference type="EMBL" id="MST34287.1"/>
    </source>
</evidence>
<reference evidence="1 2" key="1">
    <citation type="submission" date="2019-11" db="EMBL/GenBank/DDBJ databases">
        <title>Acidiferrimicrobium australis gen. nov., sp. nov., an acidophilic and obligately heterotrophic, member of the Actinobacteria that catalyses dissimilatory oxido- reduction of iron isolated from metal-rich acidic water in Chile.</title>
        <authorList>
            <person name="Gonzalez D."/>
            <person name="Huber K."/>
            <person name="Hedrich S."/>
            <person name="Rojas-Villalobos C."/>
            <person name="Quatrini R."/>
            <person name="Dinamarca M.A."/>
            <person name="Schwarz A."/>
            <person name="Canales C."/>
            <person name="Nancucheo I."/>
        </authorList>
    </citation>
    <scope>NUCLEOTIDE SEQUENCE [LARGE SCALE GENOMIC DNA]</scope>
    <source>
        <strain evidence="1 2">USS-CCA1</strain>
    </source>
</reference>
<dbReference type="GO" id="GO:0006508">
    <property type="term" value="P:proteolysis"/>
    <property type="evidence" value="ECO:0007669"/>
    <property type="project" value="UniProtKB-KW"/>
</dbReference>
<protein>
    <submittedName>
        <fullName evidence="1">Serine protease</fullName>
    </submittedName>
</protein>
<comment type="caution">
    <text evidence="1">The sequence shown here is derived from an EMBL/GenBank/DDBJ whole genome shotgun (WGS) entry which is preliminary data.</text>
</comment>
<dbReference type="Gene3D" id="2.40.10.10">
    <property type="entry name" value="Trypsin-like serine proteases"/>
    <property type="match status" value="2"/>
</dbReference>
<name>A0ABW9QYF2_9ACTN</name>
<dbReference type="Proteomes" id="UP000437736">
    <property type="component" value="Unassembled WGS sequence"/>
</dbReference>
<dbReference type="Pfam" id="PF13365">
    <property type="entry name" value="Trypsin_2"/>
    <property type="match status" value="1"/>
</dbReference>
<dbReference type="SUPFAM" id="SSF50494">
    <property type="entry name" value="Trypsin-like serine proteases"/>
    <property type="match status" value="1"/>
</dbReference>
<dbReference type="InterPro" id="IPR009003">
    <property type="entry name" value="Peptidase_S1_PA"/>
</dbReference>
<dbReference type="GO" id="GO:0008233">
    <property type="term" value="F:peptidase activity"/>
    <property type="evidence" value="ECO:0007669"/>
    <property type="project" value="UniProtKB-KW"/>
</dbReference>
<evidence type="ECO:0000313" key="2">
    <source>
        <dbReference type="Proteomes" id="UP000437736"/>
    </source>
</evidence>
<sequence>MTAVVMVAAVTVATARSTAPPIGVAAGAPPAAVATRRLLASLVRPDQTAEQSARQTATHPAVAPAPVGALFASGSGNHYCSGSVVQSAHGDVVMTAAHCISGNGTNDVFVPGYDDGRAPYGRWRVVAAYAAPSWRSAQDPQDDVAFLVVAPQRIGGRMLQIQQVTGGYLLSTAPTTDARVTVVAYAAGNDDAPLRCAPWVYWHQGFPAFACAGYPGGTSGGPWLTVAPGRTDTVDGIIAGLHQGGCRTGVSYSPAFGASVRAVYQAAVDRAPAETLPAPGSDGC</sequence>